<dbReference type="AlphaFoldDB" id="A0AAD4SEV1"/>
<feature type="non-terminal residue" evidence="1">
    <location>
        <position position="75"/>
    </location>
</feature>
<evidence type="ECO:0000313" key="2">
    <source>
        <dbReference type="Proteomes" id="UP001202328"/>
    </source>
</evidence>
<evidence type="ECO:0000313" key="1">
    <source>
        <dbReference type="EMBL" id="KAI3903244.1"/>
    </source>
</evidence>
<protein>
    <submittedName>
        <fullName evidence="1">Uncharacterized protein</fullName>
    </submittedName>
</protein>
<sequence>MTTTVEEEIGIEVKELEFPLICVQGMVLIECGCLHSGLVEIQQLLKDKFGGFRITGDNGIYSRFGATCKRTTIAM</sequence>
<dbReference type="Proteomes" id="UP001202328">
    <property type="component" value="Unassembled WGS sequence"/>
</dbReference>
<name>A0AAD4SEV1_9MAGN</name>
<keyword evidence="2" id="KW-1185">Reference proteome</keyword>
<organism evidence="1 2">
    <name type="scientific">Papaver atlanticum</name>
    <dbReference type="NCBI Taxonomy" id="357466"/>
    <lineage>
        <taxon>Eukaryota</taxon>
        <taxon>Viridiplantae</taxon>
        <taxon>Streptophyta</taxon>
        <taxon>Embryophyta</taxon>
        <taxon>Tracheophyta</taxon>
        <taxon>Spermatophyta</taxon>
        <taxon>Magnoliopsida</taxon>
        <taxon>Ranunculales</taxon>
        <taxon>Papaveraceae</taxon>
        <taxon>Papaveroideae</taxon>
        <taxon>Papaver</taxon>
    </lineage>
</organism>
<proteinExistence type="predicted"/>
<dbReference type="EMBL" id="JAJJMB010011222">
    <property type="protein sequence ID" value="KAI3903244.1"/>
    <property type="molecule type" value="Genomic_DNA"/>
</dbReference>
<gene>
    <name evidence="1" type="ORF">MKW98_031898</name>
</gene>
<comment type="caution">
    <text evidence="1">The sequence shown here is derived from an EMBL/GenBank/DDBJ whole genome shotgun (WGS) entry which is preliminary data.</text>
</comment>
<reference evidence="1" key="1">
    <citation type="submission" date="2022-04" db="EMBL/GenBank/DDBJ databases">
        <title>A functionally conserved STORR gene fusion in Papaver species that diverged 16.8 million years ago.</title>
        <authorList>
            <person name="Catania T."/>
        </authorList>
    </citation>
    <scope>NUCLEOTIDE SEQUENCE</scope>
    <source>
        <strain evidence="1">S-188037</strain>
    </source>
</reference>
<accession>A0AAD4SEV1</accession>